<evidence type="ECO:0000256" key="6">
    <source>
        <dbReference type="ARBA" id="ARBA00022525"/>
    </source>
</evidence>
<dbReference type="InterPro" id="IPR013320">
    <property type="entry name" value="ConA-like_dom_sf"/>
</dbReference>
<keyword evidence="11" id="KW-0677">Repeat</keyword>
<evidence type="ECO:0000256" key="19">
    <source>
        <dbReference type="ARBA" id="ARBA00072399"/>
    </source>
</evidence>
<dbReference type="AlphaFoldDB" id="A0A8C1NMI8"/>
<dbReference type="GO" id="GO:0016525">
    <property type="term" value="P:negative regulation of angiogenesis"/>
    <property type="evidence" value="ECO:0007669"/>
    <property type="project" value="TreeGrafter"/>
</dbReference>
<evidence type="ECO:0000256" key="12">
    <source>
        <dbReference type="ARBA" id="ARBA00022824"/>
    </source>
</evidence>
<dbReference type="FunFam" id="2.10.25.10:FF:000070">
    <property type="entry name" value="Thrombospondin 2"/>
    <property type="match status" value="1"/>
</dbReference>
<feature type="domain" description="TSP C-terminal" evidence="25">
    <location>
        <begin position="886"/>
        <end position="1100"/>
    </location>
</feature>
<evidence type="ECO:0000256" key="11">
    <source>
        <dbReference type="ARBA" id="ARBA00022737"/>
    </source>
</evidence>
<keyword evidence="15" id="KW-0703">Sarcoplasmic reticulum</keyword>
<dbReference type="InterPro" id="IPR017897">
    <property type="entry name" value="Thrombospondin_3_rpt"/>
</dbReference>
<dbReference type="GO" id="GO:0005509">
    <property type="term" value="F:calcium ion binding"/>
    <property type="evidence" value="ECO:0007669"/>
    <property type="project" value="UniProtKB-UniRule"/>
</dbReference>
<feature type="domain" description="EGF-like" evidence="24">
    <location>
        <begin position="475"/>
        <end position="515"/>
    </location>
</feature>
<dbReference type="GO" id="GO:0006986">
    <property type="term" value="P:response to unfolded protein"/>
    <property type="evidence" value="ECO:0007669"/>
    <property type="project" value="UniProtKB-KW"/>
</dbReference>
<dbReference type="PANTHER" id="PTHR10199">
    <property type="entry name" value="THROMBOSPONDIN"/>
    <property type="match status" value="1"/>
</dbReference>
<evidence type="ECO:0000256" key="2">
    <source>
        <dbReference type="ARBA" id="ARBA00004241"/>
    </source>
</evidence>
<dbReference type="SUPFAM" id="SSF103647">
    <property type="entry name" value="TSP type-3 repeat"/>
    <property type="match status" value="3"/>
</dbReference>
<keyword evidence="9" id="KW-0358">Heparin-binding</keyword>
<dbReference type="GO" id="GO:0007155">
    <property type="term" value="P:cell adhesion"/>
    <property type="evidence" value="ECO:0007669"/>
    <property type="project" value="UniProtKB-KW"/>
</dbReference>
<sequence>MLWNCESARVAGDRDDNSVFDLFELVQVPRKNHGVTLVKGDDPYSPAYKILNPDLIPPVPESSFRDLIDSIHAERGFLLLVNFKQFKHTRGSLLTVEKKDGSGPVFEIISNGKANTLDIVFSTENKQQVVSIEEADLAVGHWKNITLFVQEDRVQFYVGCEEVNTAELDASIQTILTQETPGVASLRIGKGAVKDRFMGVLQNVRFVFGTTLEAILRNKGCQNCECNAEHVYESIRKDDNKTASYLQMICGFSCEDLAAMFKELKGLGVVVQELSNELRKVVSKKLKEGIALLLSHFALLTASDSAEDGWSPWSEWTHCSVSCGRGIQQRGRSCDRINNNCEGTSVQTRDCYLQECDKRFKQDGSWSHWSPWSSCSVTCGAGVITRIRLCNSPTPQMEGKDCQGEGRQTDKCEKSPCPINGGWGPWSPWDTCSATCGGGIQNRKRLCDNPVPMYGGKDCVGEAKASQLCNKQACPIDGCLSNPCFEGAQCTSFPDGSWKCGKCPTGYTGNGINCKDINECKEVPDACFEFNGVHRCENTVPGYNCLPCPSRYTGPQPFGRGVEDAASKKQVCTPRNPCLDGSHDCNKNARCNYLGHFSDPMFRCECKPGFAGNGHICGEDTDLDGWPNADLVCVENATYQCKKDNCPDLPNSGQEDYDKDGIGDACDNDDDDDGIPDDRDNCPLIFNPRQYDYDRDDVGDRCDNCPYNSNPDQTDTDNNGEGDACAVDIDGDGILNENDNCPYLYNVDQKDTDLDGVGDQCDNCPLEHNPDQLDTDSDLVGDKCDSNQDIDEDGHQNNMDNCPYIPNSNQADHDKDGKGDACDYDDDNDGIPDDKDNCRLVPNKDQLDSDGDGRGDACKDDFDQDNVLDIYDVCPENFDISETDFRKFQMVPLDPKGTSQIDPNWVVRHQGKELVQTVNCDPGIAVGFDEFNSVDFSGTFFINTDRDDDYAGFVFGYQSSSRFYVVMWKQITQTYWSSTPTKAQGYSGLSIKVVNSTTGPGEHLRNALWHTGDTPGQVRTLWHDPKNVGWKDFTAYRWHLTHRPRTGHIRVVMYEGKKIMADSGRIYDKTYAGGRLGLFVFSQEMVYFSDLKYECRGERQHIT</sequence>
<dbReference type="InterPro" id="IPR048287">
    <property type="entry name" value="TSPN-like_N"/>
</dbReference>
<evidence type="ECO:0000256" key="14">
    <source>
        <dbReference type="ARBA" id="ARBA00022889"/>
    </source>
</evidence>
<keyword evidence="13 22" id="KW-0106">Calcium</keyword>
<dbReference type="GO" id="GO:0009986">
    <property type="term" value="C:cell surface"/>
    <property type="evidence" value="ECO:0007669"/>
    <property type="project" value="UniProtKB-SubCell"/>
</dbReference>
<dbReference type="InterPro" id="IPR028974">
    <property type="entry name" value="TSP_type-3_rpt"/>
</dbReference>
<dbReference type="SMART" id="SM00181">
    <property type="entry name" value="EGF"/>
    <property type="match status" value="3"/>
</dbReference>
<evidence type="ECO:0000259" key="24">
    <source>
        <dbReference type="PROSITE" id="PS50026"/>
    </source>
</evidence>
<dbReference type="SUPFAM" id="SSF82895">
    <property type="entry name" value="TSP-1 type 1 repeat"/>
    <property type="match status" value="3"/>
</dbReference>
<dbReference type="FunFam" id="2.60.120.200:FF:000009">
    <property type="entry name" value="Thrombospondin 1"/>
    <property type="match status" value="1"/>
</dbReference>
<evidence type="ECO:0000256" key="17">
    <source>
        <dbReference type="ARBA" id="ARBA00023180"/>
    </source>
</evidence>
<feature type="compositionally biased region" description="Basic and acidic residues" evidence="23">
    <location>
        <begin position="811"/>
        <end position="821"/>
    </location>
</feature>
<feature type="repeat" description="TSP type-3" evidence="22">
    <location>
        <begin position="655"/>
        <end position="690"/>
    </location>
</feature>
<dbReference type="FunFam" id="2.10.25.10:FF:000025">
    <property type="entry name" value="Thrombospondin 3"/>
    <property type="match status" value="1"/>
</dbReference>
<dbReference type="PROSITE" id="PS50092">
    <property type="entry name" value="TSP1"/>
    <property type="match status" value="3"/>
</dbReference>
<keyword evidence="8 21" id="KW-0245">EGF-like domain</keyword>
<feature type="compositionally biased region" description="Basic and acidic residues" evidence="23">
    <location>
        <begin position="845"/>
        <end position="858"/>
    </location>
</feature>
<dbReference type="GO" id="GO:0005576">
    <property type="term" value="C:extracellular region"/>
    <property type="evidence" value="ECO:0007669"/>
    <property type="project" value="InterPro"/>
</dbReference>
<dbReference type="PROSITE" id="PS01186">
    <property type="entry name" value="EGF_2"/>
    <property type="match status" value="1"/>
</dbReference>
<dbReference type="FunFam" id="4.10.1080.10:FF:000001">
    <property type="entry name" value="Thrombospondin 3"/>
    <property type="match status" value="1"/>
</dbReference>
<dbReference type="InterPro" id="IPR001881">
    <property type="entry name" value="EGF-like_Ca-bd_dom"/>
</dbReference>
<dbReference type="InterPro" id="IPR003367">
    <property type="entry name" value="Thrombospondin_3-like_rpt"/>
</dbReference>
<dbReference type="Pfam" id="PF00090">
    <property type="entry name" value="TSP_1"/>
    <property type="match status" value="3"/>
</dbReference>
<evidence type="ECO:0000256" key="8">
    <source>
        <dbReference type="ARBA" id="ARBA00022536"/>
    </source>
</evidence>
<feature type="compositionally biased region" description="Acidic residues" evidence="23">
    <location>
        <begin position="822"/>
        <end position="831"/>
    </location>
</feature>
<feature type="region of interest" description="Disordered" evidence="23">
    <location>
        <begin position="768"/>
        <end position="858"/>
    </location>
</feature>
<dbReference type="SMART" id="SM00179">
    <property type="entry name" value="EGF_CA"/>
    <property type="match status" value="2"/>
</dbReference>
<dbReference type="GO" id="GO:0008201">
    <property type="term" value="F:heparin binding"/>
    <property type="evidence" value="ECO:0007669"/>
    <property type="project" value="UniProtKB-KW"/>
</dbReference>
<keyword evidence="6" id="KW-0964">Secreted</keyword>
<keyword evidence="12" id="KW-0256">Endoplasmic reticulum</keyword>
<dbReference type="Gene3D" id="4.10.1080.10">
    <property type="entry name" value="TSP type-3 repeat"/>
    <property type="match status" value="2"/>
</dbReference>
<dbReference type="FunFam" id="4.10.1080.10:FF:000003">
    <property type="entry name" value="Thrombospondin 2"/>
    <property type="match status" value="1"/>
</dbReference>
<proteinExistence type="inferred from homology"/>
<dbReference type="InterPro" id="IPR000742">
    <property type="entry name" value="EGF"/>
</dbReference>
<keyword evidence="27" id="KW-1185">Reference proteome</keyword>
<dbReference type="InterPro" id="IPR000884">
    <property type="entry name" value="TSP1_rpt"/>
</dbReference>
<dbReference type="SUPFAM" id="SSF57196">
    <property type="entry name" value="EGF/Laminin"/>
    <property type="match status" value="1"/>
</dbReference>
<evidence type="ECO:0000313" key="26">
    <source>
        <dbReference type="Ensembl" id="ENSCCRP00010093343.1"/>
    </source>
</evidence>
<feature type="domain" description="EGF-like" evidence="24">
    <location>
        <begin position="574"/>
        <end position="618"/>
    </location>
</feature>
<keyword evidence="16" id="KW-1015">Disulfide bond</keyword>
<dbReference type="Ensembl" id="ENSCCRT00010103526.1">
    <property type="protein sequence ID" value="ENSCCRP00010093343.1"/>
    <property type="gene ID" value="ENSCCRG00010039882.1"/>
</dbReference>
<dbReference type="FunFam" id="2.60.120.200:FF:000041">
    <property type="entry name" value="thrombospondin-1"/>
    <property type="match status" value="1"/>
</dbReference>
<evidence type="ECO:0000256" key="4">
    <source>
        <dbReference type="ARBA" id="ARBA00004498"/>
    </source>
</evidence>
<feature type="region of interest" description="Disordered" evidence="23">
    <location>
        <begin position="652"/>
        <end position="681"/>
    </location>
</feature>
<dbReference type="InterPro" id="IPR036383">
    <property type="entry name" value="TSP1_rpt_sf"/>
</dbReference>
<dbReference type="GO" id="GO:0016529">
    <property type="term" value="C:sarcoplasmic reticulum"/>
    <property type="evidence" value="ECO:0007669"/>
    <property type="project" value="UniProtKB-SubCell"/>
</dbReference>
<feature type="repeat" description="TSP type-3" evidence="22">
    <location>
        <begin position="847"/>
        <end position="882"/>
    </location>
</feature>
<dbReference type="PRINTS" id="PR01705">
    <property type="entry name" value="TSP1REPEAT"/>
</dbReference>
<dbReference type="Proteomes" id="UP000694427">
    <property type="component" value="Unplaced"/>
</dbReference>
<dbReference type="Gene3D" id="2.20.100.10">
    <property type="entry name" value="Thrombospondin type-1 (TSP1) repeat"/>
    <property type="match status" value="3"/>
</dbReference>
<feature type="repeat" description="TSP type-3" evidence="22">
    <location>
        <begin position="811"/>
        <end position="846"/>
    </location>
</feature>
<dbReference type="FunFam" id="2.10.25.10:FF:000027">
    <property type="entry name" value="Thrombospondin 3"/>
    <property type="match status" value="1"/>
</dbReference>
<keyword evidence="17" id="KW-0325">Glycoprotein</keyword>
<reference evidence="26" key="2">
    <citation type="submission" date="2025-09" db="UniProtKB">
        <authorList>
            <consortium name="Ensembl"/>
        </authorList>
    </citation>
    <scope>IDENTIFICATION</scope>
</reference>
<keyword evidence="18" id="KW-0834">Unfolded protein response</keyword>
<dbReference type="Pfam" id="PF02412">
    <property type="entry name" value="TSP_3"/>
    <property type="match status" value="6"/>
</dbReference>
<dbReference type="SMART" id="SM00209">
    <property type="entry name" value="TSP1"/>
    <property type="match status" value="3"/>
</dbReference>
<dbReference type="PROSITE" id="PS51236">
    <property type="entry name" value="TSP_CTER"/>
    <property type="match status" value="1"/>
</dbReference>
<organism evidence="26 27">
    <name type="scientific">Cyprinus carpio</name>
    <name type="common">Common carp</name>
    <dbReference type="NCBI Taxonomy" id="7962"/>
    <lineage>
        <taxon>Eukaryota</taxon>
        <taxon>Metazoa</taxon>
        <taxon>Chordata</taxon>
        <taxon>Craniata</taxon>
        <taxon>Vertebrata</taxon>
        <taxon>Euteleostomi</taxon>
        <taxon>Actinopterygii</taxon>
        <taxon>Neopterygii</taxon>
        <taxon>Teleostei</taxon>
        <taxon>Ostariophysi</taxon>
        <taxon>Cypriniformes</taxon>
        <taxon>Cyprinidae</taxon>
        <taxon>Cyprininae</taxon>
        <taxon>Cyprinus</taxon>
    </lineage>
</organism>
<dbReference type="InterPro" id="IPR008859">
    <property type="entry name" value="Thrombospondin_C"/>
</dbReference>
<comment type="similarity">
    <text evidence="5">Belongs to the thrombospondin family.</text>
</comment>
<dbReference type="FunFam" id="2.20.100.10:FF:000004">
    <property type="entry name" value="Adhesion G protein-coupled receptor B2"/>
    <property type="match status" value="1"/>
</dbReference>
<accession>A0A8C1NMI8</accession>
<keyword evidence="10" id="KW-0732">Signal</keyword>
<evidence type="ECO:0000256" key="3">
    <source>
        <dbReference type="ARBA" id="ARBA00004369"/>
    </source>
</evidence>
<dbReference type="SMART" id="SM00210">
    <property type="entry name" value="TSPN"/>
    <property type="match status" value="1"/>
</dbReference>
<evidence type="ECO:0000256" key="22">
    <source>
        <dbReference type="PROSITE-ProRule" id="PRU00634"/>
    </source>
</evidence>
<name>A0A8C1NMI8_CYPCA</name>
<evidence type="ECO:0000256" key="5">
    <source>
        <dbReference type="ARBA" id="ARBA00009456"/>
    </source>
</evidence>
<dbReference type="Gene3D" id="2.60.120.200">
    <property type="match status" value="2"/>
</dbReference>
<evidence type="ECO:0000256" key="9">
    <source>
        <dbReference type="ARBA" id="ARBA00022674"/>
    </source>
</evidence>
<dbReference type="Gene3D" id="2.10.25.10">
    <property type="entry name" value="Laminin"/>
    <property type="match status" value="3"/>
</dbReference>
<feature type="repeat" description="TSP type-3" evidence="22">
    <location>
        <begin position="714"/>
        <end position="749"/>
    </location>
</feature>
<evidence type="ECO:0000256" key="18">
    <source>
        <dbReference type="ARBA" id="ARBA00023230"/>
    </source>
</evidence>
<dbReference type="PANTHER" id="PTHR10199:SF78">
    <property type="entry name" value="THROMBOSPONDIN-1"/>
    <property type="match status" value="1"/>
</dbReference>
<evidence type="ECO:0000256" key="16">
    <source>
        <dbReference type="ARBA" id="ARBA00023157"/>
    </source>
</evidence>
<evidence type="ECO:0000313" key="27">
    <source>
        <dbReference type="Proteomes" id="UP000694427"/>
    </source>
</evidence>
<comment type="subcellular location">
    <subcellularLocation>
        <location evidence="2">Cell surface</location>
    </subcellularLocation>
    <subcellularLocation>
        <location evidence="1">Endoplasmic reticulum</location>
    </subcellularLocation>
    <subcellularLocation>
        <location evidence="3">Sarcoplasmic reticulum</location>
    </subcellularLocation>
    <subcellularLocation>
        <location evidence="4">Secreted</location>
        <location evidence="4">Extracellular space</location>
        <location evidence="4">Extracellular matrix</location>
    </subcellularLocation>
</comment>
<protein>
    <recommendedName>
        <fullName evidence="19">Thrombospondin-1</fullName>
    </recommendedName>
    <alternativeName>
        <fullName evidence="20">Glycoprotein G</fullName>
    </alternativeName>
</protein>
<evidence type="ECO:0000259" key="25">
    <source>
        <dbReference type="PROSITE" id="PS51236"/>
    </source>
</evidence>
<evidence type="ECO:0000256" key="20">
    <source>
        <dbReference type="ARBA" id="ARBA00077057"/>
    </source>
</evidence>
<evidence type="ECO:0000256" key="21">
    <source>
        <dbReference type="PROSITE-ProRule" id="PRU00076"/>
    </source>
</evidence>
<keyword evidence="7" id="KW-0272">Extracellular matrix</keyword>
<dbReference type="Pfam" id="PF05735">
    <property type="entry name" value="TSP_C"/>
    <property type="match status" value="1"/>
</dbReference>
<dbReference type="PROSITE" id="PS51234">
    <property type="entry name" value="TSP3"/>
    <property type="match status" value="4"/>
</dbReference>
<evidence type="ECO:0000256" key="7">
    <source>
        <dbReference type="ARBA" id="ARBA00022530"/>
    </source>
</evidence>
<comment type="caution">
    <text evidence="21">Lacks conserved residue(s) required for the propagation of feature annotation.</text>
</comment>
<keyword evidence="14" id="KW-0130">Cell adhesion</keyword>
<evidence type="ECO:0000256" key="1">
    <source>
        <dbReference type="ARBA" id="ARBA00004240"/>
    </source>
</evidence>
<dbReference type="SUPFAM" id="SSF49899">
    <property type="entry name" value="Concanavalin A-like lectins/glucanases"/>
    <property type="match status" value="2"/>
</dbReference>
<dbReference type="FunFam" id="2.20.100.10:FF:000007">
    <property type="entry name" value="Thrombospondin 1"/>
    <property type="match status" value="2"/>
</dbReference>
<evidence type="ECO:0000256" key="23">
    <source>
        <dbReference type="SAM" id="MobiDB-lite"/>
    </source>
</evidence>
<evidence type="ECO:0000256" key="15">
    <source>
        <dbReference type="ARBA" id="ARBA00022951"/>
    </source>
</evidence>
<reference evidence="26" key="1">
    <citation type="submission" date="2025-08" db="UniProtKB">
        <authorList>
            <consortium name="Ensembl"/>
        </authorList>
    </citation>
    <scope>IDENTIFICATION</scope>
</reference>
<feature type="compositionally biased region" description="Polar residues" evidence="23">
    <location>
        <begin position="796"/>
        <end position="810"/>
    </location>
</feature>
<dbReference type="PROSITE" id="PS50026">
    <property type="entry name" value="EGF_3"/>
    <property type="match status" value="2"/>
</dbReference>
<evidence type="ECO:0000256" key="13">
    <source>
        <dbReference type="ARBA" id="ARBA00022837"/>
    </source>
</evidence>
<feature type="compositionally biased region" description="Acidic residues" evidence="23">
    <location>
        <begin position="666"/>
        <end position="675"/>
    </location>
</feature>
<evidence type="ECO:0000256" key="10">
    <source>
        <dbReference type="ARBA" id="ARBA00022729"/>
    </source>
</evidence>